<proteinExistence type="predicted"/>
<name>A0A075VEA7_9PSEU</name>
<keyword evidence="2" id="KW-1185">Reference proteome</keyword>
<dbReference type="EMBL" id="CP008954">
    <property type="protein sequence ID" value="AIG81250.1"/>
    <property type="molecule type" value="Genomic_DNA"/>
</dbReference>
<dbReference type="KEGG" id="aja:AJAP_42395"/>
<accession>A0A075VEA7</accession>
<sequence length="53" mass="6382">MRYMGWSWPELDSTPEYVRRYCWDLMQARLSAEQAEHDKVMAEHERERAAHGA</sequence>
<gene>
    <name evidence="1" type="ORF">AJAP_42395</name>
</gene>
<evidence type="ECO:0000313" key="1">
    <source>
        <dbReference type="EMBL" id="AIG81250.1"/>
    </source>
</evidence>
<protein>
    <submittedName>
        <fullName evidence="1">Uncharacterized protein</fullName>
    </submittedName>
</protein>
<dbReference type="HOGENOM" id="CLU_3057850_0_0_11"/>
<organism evidence="1 2">
    <name type="scientific">Amycolatopsis japonica</name>
    <dbReference type="NCBI Taxonomy" id="208439"/>
    <lineage>
        <taxon>Bacteria</taxon>
        <taxon>Bacillati</taxon>
        <taxon>Actinomycetota</taxon>
        <taxon>Actinomycetes</taxon>
        <taxon>Pseudonocardiales</taxon>
        <taxon>Pseudonocardiaceae</taxon>
        <taxon>Amycolatopsis</taxon>
        <taxon>Amycolatopsis japonica group</taxon>
    </lineage>
</organism>
<dbReference type="AlphaFoldDB" id="A0A075VEA7"/>
<geneLocation type="plasmid" evidence="1 2">
    <name>pAmyja1</name>
</geneLocation>
<keyword evidence="1" id="KW-0614">Plasmid</keyword>
<evidence type="ECO:0000313" key="2">
    <source>
        <dbReference type="Proteomes" id="UP000028492"/>
    </source>
</evidence>
<reference evidence="1 2" key="1">
    <citation type="journal article" date="2014" name="J. Biotechnol.">
        <title>Complete genome sequence of the actinobacterium Amycolatopsis japonica MG417-CF17(T) (=DSM 44213T) producing (S,S)-N,N'-ethylenediaminedisuccinic acid.</title>
        <authorList>
            <person name="Stegmann E."/>
            <person name="Albersmeier A."/>
            <person name="Spohn M."/>
            <person name="Gert H."/>
            <person name="Weber T."/>
            <person name="Wohlleben W."/>
            <person name="Kalinowski J."/>
            <person name="Ruckert C."/>
        </authorList>
    </citation>
    <scope>NUCLEOTIDE SEQUENCE [LARGE SCALE GENOMIC DNA]</scope>
    <source>
        <strain evidence="2">MG417-CF17 (DSM 44213)</strain>
        <plasmid evidence="1">pAmyja1</plasmid>
    </source>
</reference>
<dbReference type="Proteomes" id="UP000028492">
    <property type="component" value="Plasmid pAmyja1"/>
</dbReference>